<protein>
    <submittedName>
        <fullName evidence="1">Uncharacterized protein</fullName>
    </submittedName>
</protein>
<organism evidence="1 2">
    <name type="scientific">Lepraria finkii</name>
    <dbReference type="NCBI Taxonomy" id="1340010"/>
    <lineage>
        <taxon>Eukaryota</taxon>
        <taxon>Fungi</taxon>
        <taxon>Dikarya</taxon>
        <taxon>Ascomycota</taxon>
        <taxon>Pezizomycotina</taxon>
        <taxon>Lecanoromycetes</taxon>
        <taxon>OSLEUM clade</taxon>
        <taxon>Lecanoromycetidae</taxon>
        <taxon>Lecanorales</taxon>
        <taxon>Lecanorineae</taxon>
        <taxon>Stereocaulaceae</taxon>
        <taxon>Lepraria</taxon>
    </lineage>
</organism>
<comment type="caution">
    <text evidence="1">The sequence shown here is derived from an EMBL/GenBank/DDBJ whole genome shotgun (WGS) entry which is preliminary data.</text>
</comment>
<evidence type="ECO:0000313" key="1">
    <source>
        <dbReference type="EMBL" id="KAL2047823.1"/>
    </source>
</evidence>
<gene>
    <name evidence="1" type="ORF">ABVK25_011324</name>
</gene>
<keyword evidence="2" id="KW-1185">Reference proteome</keyword>
<reference evidence="1 2" key="1">
    <citation type="submission" date="2024-09" db="EMBL/GenBank/DDBJ databases">
        <title>Rethinking Asexuality: The Enigmatic Case of Functional Sexual Genes in Lepraria (Stereocaulaceae).</title>
        <authorList>
            <person name="Doellman M."/>
            <person name="Sun Y."/>
            <person name="Barcenas-Pena A."/>
            <person name="Lumbsch H.T."/>
            <person name="Grewe F."/>
        </authorList>
    </citation>
    <scope>NUCLEOTIDE SEQUENCE [LARGE SCALE GENOMIC DNA]</scope>
    <source>
        <strain evidence="1 2">Grewe 0041</strain>
    </source>
</reference>
<accession>A0ABR4ARQ2</accession>
<dbReference type="EMBL" id="JBHFEH010000093">
    <property type="protein sequence ID" value="KAL2047823.1"/>
    <property type="molecule type" value="Genomic_DNA"/>
</dbReference>
<proteinExistence type="predicted"/>
<name>A0ABR4ARQ2_9LECA</name>
<sequence>MIIARDISDPAISIITSDRIAKSGQIRLTAELKESNDWAMKATEIMQLAEEGPIRFKSAAQAAEMEKQILQQQVQDLTDLVEYFRNTTTQSVDDEFINKLKLNLNLFATG</sequence>
<dbReference type="Proteomes" id="UP001590951">
    <property type="component" value="Unassembled WGS sequence"/>
</dbReference>
<evidence type="ECO:0000313" key="2">
    <source>
        <dbReference type="Proteomes" id="UP001590951"/>
    </source>
</evidence>